<sequence>MRFSLASLLAMGWSPSQVSQYSIESLPRLIGYDVLVLDTCDDPDKYAAAAADPPYLKAPKSRLPACFQIASVGVANLRR</sequence>
<dbReference type="EMBL" id="PKLZ01000015">
    <property type="protein sequence ID" value="PLW81235.1"/>
    <property type="molecule type" value="Genomic_DNA"/>
</dbReference>
<name>A0A2N5XYL5_9GAMM</name>
<keyword evidence="2" id="KW-1185">Reference proteome</keyword>
<reference evidence="2" key="1">
    <citation type="submission" date="2017-11" db="EMBL/GenBank/DDBJ databases">
        <title>The draft genome sequence of Chromatocurvus sp. F02.</title>
        <authorList>
            <person name="Du Z.-J."/>
            <person name="Chang Y.-Q."/>
        </authorList>
    </citation>
    <scope>NUCLEOTIDE SEQUENCE [LARGE SCALE GENOMIC DNA]</scope>
    <source>
        <strain evidence="2">F02</strain>
    </source>
</reference>
<accession>A0A2N5XYL5</accession>
<gene>
    <name evidence="1" type="ORF">CWI75_16505</name>
</gene>
<comment type="caution">
    <text evidence="1">The sequence shown here is derived from an EMBL/GenBank/DDBJ whole genome shotgun (WGS) entry which is preliminary data.</text>
</comment>
<evidence type="ECO:0000313" key="2">
    <source>
        <dbReference type="Proteomes" id="UP000234845"/>
    </source>
</evidence>
<proteinExistence type="predicted"/>
<protein>
    <submittedName>
        <fullName evidence="1">Uncharacterized protein</fullName>
    </submittedName>
</protein>
<evidence type="ECO:0000313" key="1">
    <source>
        <dbReference type="EMBL" id="PLW81235.1"/>
    </source>
</evidence>
<dbReference type="Proteomes" id="UP000234845">
    <property type="component" value="Unassembled WGS sequence"/>
</dbReference>
<organism evidence="1 2">
    <name type="scientific">Kineobactrum sediminis</name>
    <dbReference type="NCBI Taxonomy" id="1905677"/>
    <lineage>
        <taxon>Bacteria</taxon>
        <taxon>Pseudomonadati</taxon>
        <taxon>Pseudomonadota</taxon>
        <taxon>Gammaproteobacteria</taxon>
        <taxon>Cellvibrionales</taxon>
        <taxon>Halieaceae</taxon>
        <taxon>Kineobactrum</taxon>
    </lineage>
</organism>
<dbReference type="AlphaFoldDB" id="A0A2N5XYL5"/>